<dbReference type="SMART" id="SM00421">
    <property type="entry name" value="HTH_LUXR"/>
    <property type="match status" value="1"/>
</dbReference>
<protein>
    <recommendedName>
        <fullName evidence="4">HTH luxR-type domain-containing protein</fullName>
    </recommendedName>
</protein>
<keyword evidence="6" id="KW-1185">Reference proteome</keyword>
<keyword evidence="1" id="KW-0805">Transcription regulation</keyword>
<organism evidence="5 6">
    <name type="scientific">Microbacterium panaciterrae</name>
    <dbReference type="NCBI Taxonomy" id="985759"/>
    <lineage>
        <taxon>Bacteria</taxon>
        <taxon>Bacillati</taxon>
        <taxon>Actinomycetota</taxon>
        <taxon>Actinomycetes</taxon>
        <taxon>Micrococcales</taxon>
        <taxon>Microbacteriaceae</taxon>
        <taxon>Microbacterium</taxon>
    </lineage>
</organism>
<dbReference type="CDD" id="cd06170">
    <property type="entry name" value="LuxR_C_like"/>
    <property type="match status" value="1"/>
</dbReference>
<evidence type="ECO:0000313" key="6">
    <source>
        <dbReference type="Proteomes" id="UP001500731"/>
    </source>
</evidence>
<dbReference type="Proteomes" id="UP001500731">
    <property type="component" value="Unassembled WGS sequence"/>
</dbReference>
<dbReference type="Gene3D" id="1.10.10.10">
    <property type="entry name" value="Winged helix-like DNA-binding domain superfamily/Winged helix DNA-binding domain"/>
    <property type="match status" value="1"/>
</dbReference>
<dbReference type="PANTHER" id="PTHR44688:SF16">
    <property type="entry name" value="DNA-BINDING TRANSCRIPTIONAL ACTIVATOR DEVR_DOSR"/>
    <property type="match status" value="1"/>
</dbReference>
<keyword evidence="2" id="KW-0238">DNA-binding</keyword>
<comment type="caution">
    <text evidence="5">The sequence shown here is derived from an EMBL/GenBank/DDBJ whole genome shotgun (WGS) entry which is preliminary data.</text>
</comment>
<dbReference type="PANTHER" id="PTHR44688">
    <property type="entry name" value="DNA-BINDING TRANSCRIPTIONAL ACTIVATOR DEVR_DOSR"/>
    <property type="match status" value="1"/>
</dbReference>
<dbReference type="PRINTS" id="PR00038">
    <property type="entry name" value="HTHLUXR"/>
</dbReference>
<gene>
    <name evidence="5" type="ORF">GCM10023171_16320</name>
</gene>
<proteinExistence type="predicted"/>
<evidence type="ECO:0000259" key="4">
    <source>
        <dbReference type="PROSITE" id="PS50043"/>
    </source>
</evidence>
<dbReference type="InterPro" id="IPR000792">
    <property type="entry name" value="Tscrpt_reg_LuxR_C"/>
</dbReference>
<dbReference type="InterPro" id="IPR016032">
    <property type="entry name" value="Sig_transdc_resp-reg_C-effctor"/>
</dbReference>
<evidence type="ECO:0000256" key="3">
    <source>
        <dbReference type="ARBA" id="ARBA00023163"/>
    </source>
</evidence>
<feature type="domain" description="HTH luxR-type" evidence="4">
    <location>
        <begin position="6"/>
        <end position="77"/>
    </location>
</feature>
<dbReference type="EMBL" id="BAABGP010000010">
    <property type="protein sequence ID" value="GAA4483993.1"/>
    <property type="molecule type" value="Genomic_DNA"/>
</dbReference>
<dbReference type="Pfam" id="PF00196">
    <property type="entry name" value="GerE"/>
    <property type="match status" value="1"/>
</dbReference>
<evidence type="ECO:0000256" key="2">
    <source>
        <dbReference type="ARBA" id="ARBA00023125"/>
    </source>
</evidence>
<evidence type="ECO:0000313" key="5">
    <source>
        <dbReference type="EMBL" id="GAA4483993.1"/>
    </source>
</evidence>
<sequence length="82" mass="9067">MPLYPSPSPLAALTPREHEVLVLVAEGRSNAAIARRLWLTPRTVETHIRGIFAKLDLIEDASDHRRVLAVLAFLTARDELAG</sequence>
<accession>A0ABP8P9E5</accession>
<dbReference type="PROSITE" id="PS50043">
    <property type="entry name" value="HTH_LUXR_2"/>
    <property type="match status" value="1"/>
</dbReference>
<dbReference type="InterPro" id="IPR036388">
    <property type="entry name" value="WH-like_DNA-bd_sf"/>
</dbReference>
<keyword evidence="3" id="KW-0804">Transcription</keyword>
<dbReference type="SUPFAM" id="SSF46894">
    <property type="entry name" value="C-terminal effector domain of the bipartite response regulators"/>
    <property type="match status" value="1"/>
</dbReference>
<evidence type="ECO:0000256" key="1">
    <source>
        <dbReference type="ARBA" id="ARBA00023015"/>
    </source>
</evidence>
<name>A0ABP8P9E5_9MICO</name>
<reference evidence="6" key="1">
    <citation type="journal article" date="2019" name="Int. J. Syst. Evol. Microbiol.">
        <title>The Global Catalogue of Microorganisms (GCM) 10K type strain sequencing project: providing services to taxonomists for standard genome sequencing and annotation.</title>
        <authorList>
            <consortium name="The Broad Institute Genomics Platform"/>
            <consortium name="The Broad Institute Genome Sequencing Center for Infectious Disease"/>
            <person name="Wu L."/>
            <person name="Ma J."/>
        </authorList>
    </citation>
    <scope>NUCLEOTIDE SEQUENCE [LARGE SCALE GENOMIC DNA]</scope>
    <source>
        <strain evidence="6">JCM 17839</strain>
    </source>
</reference>